<dbReference type="PANTHER" id="PTHR11851:SF226">
    <property type="entry name" value="CYTOCHROME B-C1 COMPLEX SUBUNIT 2, MITOCHONDRIAL"/>
    <property type="match status" value="1"/>
</dbReference>
<evidence type="ECO:0000313" key="4">
    <source>
        <dbReference type="WBParaSite" id="TMUE_0000000693.1"/>
    </source>
</evidence>
<dbReference type="STRING" id="70415.A0A5S6Q0E6"/>
<keyword evidence="3" id="KW-1185">Reference proteome</keyword>
<dbReference type="InterPro" id="IPR050361">
    <property type="entry name" value="MPP/UQCRC_Complex"/>
</dbReference>
<organism evidence="3 4">
    <name type="scientific">Trichuris muris</name>
    <name type="common">Mouse whipworm</name>
    <dbReference type="NCBI Taxonomy" id="70415"/>
    <lineage>
        <taxon>Eukaryota</taxon>
        <taxon>Metazoa</taxon>
        <taxon>Ecdysozoa</taxon>
        <taxon>Nematoda</taxon>
        <taxon>Enoplea</taxon>
        <taxon>Dorylaimia</taxon>
        <taxon>Trichinellida</taxon>
        <taxon>Trichuridae</taxon>
        <taxon>Trichuris</taxon>
    </lineage>
</organism>
<name>A0A5S6Q0E6_TRIMR</name>
<feature type="domain" description="Peptidase M16 N-terminal" evidence="1">
    <location>
        <begin position="60"/>
        <end position="206"/>
    </location>
</feature>
<dbReference type="AlphaFoldDB" id="A0A5S6Q0E6"/>
<dbReference type="InterPro" id="IPR011249">
    <property type="entry name" value="Metalloenz_LuxS/M16"/>
</dbReference>
<dbReference type="GO" id="GO:0046872">
    <property type="term" value="F:metal ion binding"/>
    <property type="evidence" value="ECO:0007669"/>
    <property type="project" value="InterPro"/>
</dbReference>
<dbReference type="WBParaSite" id="TMUE_0000000693.1">
    <property type="protein sequence ID" value="TMUE_0000000693.1"/>
    <property type="gene ID" value="WBGene00285720"/>
</dbReference>
<proteinExistence type="predicted"/>
<dbReference type="Pfam" id="PF00675">
    <property type="entry name" value="Peptidase_M16"/>
    <property type="match status" value="1"/>
</dbReference>
<dbReference type="Gene3D" id="3.30.830.10">
    <property type="entry name" value="Metalloenzyme, LuxS/M16 peptidase-like"/>
    <property type="match status" value="2"/>
</dbReference>
<evidence type="ECO:0000313" key="3">
    <source>
        <dbReference type="Proteomes" id="UP000046395"/>
    </source>
</evidence>
<dbReference type="Proteomes" id="UP000046395">
    <property type="component" value="Unassembled WGS sequence"/>
</dbReference>
<dbReference type="PANTHER" id="PTHR11851">
    <property type="entry name" value="METALLOPROTEASE"/>
    <property type="match status" value="1"/>
</dbReference>
<evidence type="ECO:0000259" key="1">
    <source>
        <dbReference type="Pfam" id="PF00675"/>
    </source>
</evidence>
<reference evidence="4" key="1">
    <citation type="submission" date="2019-12" db="UniProtKB">
        <authorList>
            <consortium name="WormBaseParasite"/>
        </authorList>
    </citation>
    <scope>IDENTIFICATION</scope>
</reference>
<dbReference type="SUPFAM" id="SSF63411">
    <property type="entry name" value="LuxS/MPP-like metallohydrolase"/>
    <property type="match status" value="2"/>
</dbReference>
<feature type="domain" description="Peptidase M16 C-terminal" evidence="2">
    <location>
        <begin position="213"/>
        <end position="390"/>
    </location>
</feature>
<dbReference type="GO" id="GO:0005739">
    <property type="term" value="C:mitochondrion"/>
    <property type="evidence" value="ECO:0007669"/>
    <property type="project" value="TreeGrafter"/>
</dbReference>
<evidence type="ECO:0000259" key="2">
    <source>
        <dbReference type="Pfam" id="PF05193"/>
    </source>
</evidence>
<dbReference type="Pfam" id="PF05193">
    <property type="entry name" value="Peptidase_M16_C"/>
    <property type="match status" value="1"/>
</dbReference>
<sequence length="504" mass="56405">MTLLGGCIARVGCRIASAGHGAIVKTNARRMTNVQTSHRSTPEASEHSLLTTQLPSGARVVSCDRGEPLSQVSLVFHAGTRFESPNYRGVVHRIQNCVGSNTNRLSSIKFNYDLAALGAHVKSEFSRELLRFDLTCVRDKLTDALPYLAEMVYNVSYEDWYFGETSERMEIERELAYENPAATLMEMLHAVAYPRSRMGHALLSPKWMIERHTPAMVKRFVEQNLVSNACVVVGSGVEHEKLVSYVSKQLPVRKSERLLPIAANYVGGERTEEYKDSYVFASIGNEGFSCKDVHSVAAQLVFSSILGSTGAYGYHSVPTPRFQRAVAASALDPVHSCCFNYFYSDTGLFGMYVRTTPEDLASILKTAVGELRRVAQGHVSEHDIKGAKEAAKRTLIMERGLPHYVSNDVAVQMLLGNGRTIDMEEFCNMIDHVSSNDLHEVGRKLTKVEKINRILKEVRFAMIEMMWDVQFRVLLRTCKQSRQLYGISFDDLLFSRSSCDSQII</sequence>
<dbReference type="InterPro" id="IPR007863">
    <property type="entry name" value="Peptidase_M16_C"/>
</dbReference>
<dbReference type="InterPro" id="IPR011765">
    <property type="entry name" value="Pept_M16_N"/>
</dbReference>
<protein>
    <submittedName>
        <fullName evidence="4">Peptidase_M16_C domain-containing protein</fullName>
    </submittedName>
</protein>
<accession>A0A5S6Q0E6</accession>